<dbReference type="Gene3D" id="1.10.167.10">
    <property type="entry name" value="Regulator of G-protein Signalling 4, domain 2"/>
    <property type="match status" value="1"/>
</dbReference>
<keyword evidence="2" id="KW-0963">Cytoplasm</keyword>
<dbReference type="GO" id="GO:0060090">
    <property type="term" value="F:molecular adaptor activity"/>
    <property type="evidence" value="ECO:0007669"/>
    <property type="project" value="TreeGrafter"/>
</dbReference>
<dbReference type="GO" id="GO:0032436">
    <property type="term" value="P:positive regulation of proteasomal ubiquitin-dependent protein catabolic process"/>
    <property type="evidence" value="ECO:0007669"/>
    <property type="project" value="TreeGrafter"/>
</dbReference>
<dbReference type="GO" id="GO:0030877">
    <property type="term" value="C:beta-catenin destruction complex"/>
    <property type="evidence" value="ECO:0007669"/>
    <property type="project" value="TreeGrafter"/>
</dbReference>
<dbReference type="GO" id="GO:0090090">
    <property type="term" value="P:negative regulation of canonical Wnt signaling pathway"/>
    <property type="evidence" value="ECO:0007669"/>
    <property type="project" value="InterPro"/>
</dbReference>
<comment type="caution">
    <text evidence="8">The sequence shown here is derived from an EMBL/GenBank/DDBJ whole genome shotgun (WGS) entry which is preliminary data.</text>
</comment>
<evidence type="ECO:0000256" key="5">
    <source>
        <dbReference type="SAM" id="MobiDB-lite"/>
    </source>
</evidence>
<sequence length="1174" mass="130168">MALEAISTADNGLKSAAHLSPVYKFVALSSPSSKSAASKYSSGGIESLLCDSEGVELFNQFLASKYSLGHLLDFWFACKGFRTNVDPNNQDKMFQIAKVIYRTYIKSGATNMIPLPASLKHNIIDRMSSYHKGYKTTTDSHSPCIHRTLFDLAQESVKVVLESTYFPEFLEFLGTISIPNNCNSVTNRLPLENGPLLYKRLVGSPKYRCKGRKKVRSRNASQHSDGNRHSTYHNHNQYEPPFSLEPFSPQPPSRLTTHPLEENSASLHSFTSWTTTSNIESPLPRCTVSQPCSVDGSSSIRGAHCEPNCMLQCCSFRVSNRHRFRDNWLESSVCHTCHIPLENPNLRCTMNHPAPTDDSHLSVGVDMPVSPLTPSRLPTGSPQPPVHSHPPDGQTPTKISNRELPARKKDEYLVKQGQNLAETDPASFALLLTSRLEKVRESREKMEKLLSWVHHVDERNATHLQPDALPPELEEWRAKESSSQTRGAGVYAFVEGNPKSNAHIGLVESSVSVQPPISSVPPPVSSSFRTTFPSAIQNTVEQNGNGKQCDSFTSVVGNTATTALTDEDAQGILDDHCSRIWADEQEPTRVLKHDDSFRPHHNFADVMVKSCIPTTCVDPTTRRSRYPTSWKASVRRRAAVSAIASQCAHAAPQSSRAPTQHRHSSVRANSSHNPRIHQSDVHSTTSWDSGVIDGYPVAELTIRSIPGHCDLETRSNVDAASLQALSSSTTELAIANSEVTAKLVEYMTRHYQHQQQFQQYCQQRPRPASHKSQIPSDLFTLSKKRPVHQDYELSHHSYYLTSNNSATHPFTDNSIAVCSGPDTRAPYLRHPTECPSSMWPRCSRSRKFSEDRVQPMWIPHSDLARVQQYPITSDNSSAFDSGISSTYDQLPLGLPQTTDRGGGSHVRLWHMDKAPHIPHSHPLPDHLRVPSAPGPNCHVPVSSCQPSMHRGMDCNPNELCPCCSSRLRHDSSELGAPPTSSVLLDRYCWRSSRSPGGGKLLQHWLQLQSSSSEVHPTTKSNSGGRTKHSHHRPAALHDCSAAKQSISHDHNLSGKEQENKDQAKLCSPDCSEGMVPSGQLGVIVGYYLCDDPVPYRTVWHVNNSSHNGPTSSNPSPLTLGQFKQLIAKKGDYRYFFKKTSNEFGTGAVHEELTEDCAILPLWDGKVVARIERAD</sequence>
<dbReference type="InterPro" id="IPR016137">
    <property type="entry name" value="RGS"/>
</dbReference>
<feature type="region of interest" description="Disordered" evidence="5">
    <location>
        <begin position="648"/>
        <end position="687"/>
    </location>
</feature>
<organism evidence="8 9">
    <name type="scientific">Paragonimus westermani</name>
    <dbReference type="NCBI Taxonomy" id="34504"/>
    <lineage>
        <taxon>Eukaryota</taxon>
        <taxon>Metazoa</taxon>
        <taxon>Spiralia</taxon>
        <taxon>Lophotrochozoa</taxon>
        <taxon>Platyhelminthes</taxon>
        <taxon>Trematoda</taxon>
        <taxon>Digenea</taxon>
        <taxon>Plagiorchiida</taxon>
        <taxon>Troglotremata</taxon>
        <taxon>Troglotrematidae</taxon>
        <taxon>Paragonimus</taxon>
    </lineage>
</organism>
<feature type="region of interest" description="Disordered" evidence="5">
    <location>
        <begin position="240"/>
        <end position="259"/>
    </location>
</feature>
<dbReference type="GO" id="GO:0005634">
    <property type="term" value="C:nucleus"/>
    <property type="evidence" value="ECO:0007669"/>
    <property type="project" value="TreeGrafter"/>
</dbReference>
<dbReference type="SUPFAM" id="SSF54236">
    <property type="entry name" value="Ubiquitin-like"/>
    <property type="match status" value="1"/>
</dbReference>
<keyword evidence="9" id="KW-1185">Reference proteome</keyword>
<dbReference type="PANTHER" id="PTHR46102">
    <property type="entry name" value="AXIN"/>
    <property type="match status" value="1"/>
</dbReference>
<dbReference type="PROSITE" id="PS50132">
    <property type="entry name" value="RGS"/>
    <property type="match status" value="1"/>
</dbReference>
<dbReference type="Pfam" id="PF00778">
    <property type="entry name" value="DIX"/>
    <property type="match status" value="1"/>
</dbReference>
<feature type="region of interest" description="Disordered" evidence="5">
    <location>
        <begin position="209"/>
        <end position="235"/>
    </location>
</feature>
<reference evidence="8 9" key="1">
    <citation type="journal article" date="2019" name="Gigascience">
        <title>Whole-genome sequence of the oriental lung fluke Paragonimus westermani.</title>
        <authorList>
            <person name="Oey H."/>
            <person name="Zakrzewski M."/>
            <person name="Narain K."/>
            <person name="Devi K.R."/>
            <person name="Agatsuma T."/>
            <person name="Nawaratna S."/>
            <person name="Gobert G.N."/>
            <person name="Jones M.K."/>
            <person name="Ragan M.A."/>
            <person name="McManus D.P."/>
            <person name="Krause L."/>
        </authorList>
    </citation>
    <scope>NUCLEOTIDE SEQUENCE [LARGE SCALE GENOMIC DNA]</scope>
    <source>
        <strain evidence="8 9">IND2009</strain>
    </source>
</reference>
<feature type="domain" description="RGS" evidence="6">
    <location>
        <begin position="44"/>
        <end position="171"/>
    </location>
</feature>
<dbReference type="GO" id="GO:0016055">
    <property type="term" value="P:Wnt signaling pathway"/>
    <property type="evidence" value="ECO:0007669"/>
    <property type="project" value="UniProtKB-KW"/>
</dbReference>
<dbReference type="InterPro" id="IPR029071">
    <property type="entry name" value="Ubiquitin-like_domsf"/>
</dbReference>
<dbReference type="EMBL" id="QNGE01000476">
    <property type="protein sequence ID" value="KAA3680307.1"/>
    <property type="molecule type" value="Genomic_DNA"/>
</dbReference>
<dbReference type="Pfam" id="PF08833">
    <property type="entry name" value="Axin_b-cat_bind"/>
    <property type="match status" value="1"/>
</dbReference>
<evidence type="ECO:0000313" key="8">
    <source>
        <dbReference type="EMBL" id="KAA3680307.1"/>
    </source>
</evidence>
<evidence type="ECO:0000259" key="7">
    <source>
        <dbReference type="PROSITE" id="PS50841"/>
    </source>
</evidence>
<feature type="compositionally biased region" description="Polar residues" evidence="5">
    <location>
        <begin position="1013"/>
        <end position="1024"/>
    </location>
</feature>
<dbReference type="GO" id="GO:0005886">
    <property type="term" value="C:plasma membrane"/>
    <property type="evidence" value="ECO:0007669"/>
    <property type="project" value="TreeGrafter"/>
</dbReference>
<proteinExistence type="predicted"/>
<evidence type="ECO:0000256" key="1">
    <source>
        <dbReference type="ARBA" id="ARBA00004496"/>
    </source>
</evidence>
<dbReference type="InterPro" id="IPR036305">
    <property type="entry name" value="RGS_sf"/>
</dbReference>
<feature type="region of interest" description="Disordered" evidence="5">
    <location>
        <begin position="1009"/>
        <end position="1035"/>
    </location>
</feature>
<dbReference type="GO" id="GO:0019901">
    <property type="term" value="F:protein kinase binding"/>
    <property type="evidence" value="ECO:0007669"/>
    <property type="project" value="TreeGrafter"/>
</dbReference>
<keyword evidence="3 4" id="KW-0879">Wnt signaling pathway</keyword>
<evidence type="ECO:0000256" key="4">
    <source>
        <dbReference type="PROSITE-ProRule" id="PRU00069"/>
    </source>
</evidence>
<dbReference type="PANTHER" id="PTHR46102:SF2">
    <property type="entry name" value="AXIN"/>
    <property type="match status" value="1"/>
</dbReference>
<feature type="compositionally biased region" description="Basic residues" evidence="5">
    <location>
        <begin position="1025"/>
        <end position="1034"/>
    </location>
</feature>
<dbReference type="GO" id="GO:0048468">
    <property type="term" value="P:cell development"/>
    <property type="evidence" value="ECO:0007669"/>
    <property type="project" value="TreeGrafter"/>
</dbReference>
<name>A0A5J4NX72_9TREM</name>
<gene>
    <name evidence="8" type="ORF">DEA37_0004607</name>
</gene>
<dbReference type="GO" id="GO:0031625">
    <property type="term" value="F:ubiquitin protein ligase binding"/>
    <property type="evidence" value="ECO:0007669"/>
    <property type="project" value="TreeGrafter"/>
</dbReference>
<dbReference type="InterPro" id="IPR044926">
    <property type="entry name" value="RGS_subdomain_2"/>
</dbReference>
<evidence type="ECO:0000259" key="6">
    <source>
        <dbReference type="PROSITE" id="PS50132"/>
    </source>
</evidence>
<dbReference type="GO" id="GO:0008013">
    <property type="term" value="F:beta-catenin binding"/>
    <property type="evidence" value="ECO:0007669"/>
    <property type="project" value="TreeGrafter"/>
</dbReference>
<dbReference type="InterPro" id="IPR001158">
    <property type="entry name" value="DIX"/>
</dbReference>
<dbReference type="GO" id="GO:0005737">
    <property type="term" value="C:cytoplasm"/>
    <property type="evidence" value="ECO:0007669"/>
    <property type="project" value="UniProtKB-SubCell"/>
</dbReference>
<dbReference type="Pfam" id="PF00615">
    <property type="entry name" value="RGS"/>
    <property type="match status" value="1"/>
</dbReference>
<dbReference type="AlphaFoldDB" id="A0A5J4NX72"/>
<protein>
    <recommendedName>
        <fullName evidence="10">Axin 1</fullName>
    </recommendedName>
</protein>
<feature type="region of interest" description="Disordered" evidence="5">
    <location>
        <begin position="359"/>
        <end position="406"/>
    </location>
</feature>
<evidence type="ECO:0000256" key="2">
    <source>
        <dbReference type="ARBA" id="ARBA00022490"/>
    </source>
</evidence>
<dbReference type="SMART" id="SM00315">
    <property type="entry name" value="RGS"/>
    <property type="match status" value="1"/>
</dbReference>
<dbReference type="InterPro" id="IPR014936">
    <property type="entry name" value="Axin_b-cat-bd"/>
</dbReference>
<dbReference type="Gene3D" id="2.40.240.130">
    <property type="match status" value="1"/>
</dbReference>
<feature type="domain" description="DIX" evidence="7">
    <location>
        <begin position="1079"/>
        <end position="1174"/>
    </location>
</feature>
<evidence type="ECO:0000256" key="3">
    <source>
        <dbReference type="ARBA" id="ARBA00022687"/>
    </source>
</evidence>
<evidence type="ECO:0008006" key="10">
    <source>
        <dbReference type="Google" id="ProtNLM"/>
    </source>
</evidence>
<dbReference type="InterPro" id="IPR038207">
    <property type="entry name" value="DIX_dom_sf"/>
</dbReference>
<comment type="subcellular location">
    <subcellularLocation>
        <location evidence="1">Cytoplasm</location>
    </subcellularLocation>
</comment>
<dbReference type="InterPro" id="IPR043581">
    <property type="entry name" value="Axin-like"/>
</dbReference>
<dbReference type="Proteomes" id="UP000324629">
    <property type="component" value="Unassembled WGS sequence"/>
</dbReference>
<evidence type="ECO:0000313" key="9">
    <source>
        <dbReference type="Proteomes" id="UP000324629"/>
    </source>
</evidence>
<dbReference type="PROSITE" id="PS50841">
    <property type="entry name" value="DIX"/>
    <property type="match status" value="1"/>
</dbReference>
<dbReference type="SMART" id="SM00021">
    <property type="entry name" value="DAX"/>
    <property type="match status" value="1"/>
</dbReference>
<dbReference type="SUPFAM" id="SSF48097">
    <property type="entry name" value="Regulator of G-protein signaling, RGS"/>
    <property type="match status" value="1"/>
</dbReference>
<accession>A0A5J4NX72</accession>